<sequence>MARALENPKATIVSTGMALAVKEGLDSINMRKVASEGGVALGTIYNYFPGKADLTYAITNAFWNEAFKTFHHALDPELDFYKQFEVLYFYMRDYLAPLRETWLKDLSSFPDLNLSENDDLEYMAHFLQVLEEIIDGHKGEFNPTIYGILGPKRVMNFILSNFLLMLQKDEHDYRYFNLILKRLLYKNKKTN</sequence>
<evidence type="ECO:0000259" key="3">
    <source>
        <dbReference type="PROSITE" id="PS50977"/>
    </source>
</evidence>
<organism evidence="4 5">
    <name type="scientific">Zhenhengia yiwuensis</name>
    <dbReference type="NCBI Taxonomy" id="2763666"/>
    <lineage>
        <taxon>Bacteria</taxon>
        <taxon>Bacillati</taxon>
        <taxon>Bacillota</taxon>
        <taxon>Clostridia</taxon>
        <taxon>Lachnospirales</taxon>
        <taxon>Lachnospiraceae</taxon>
        <taxon>Zhenhengia</taxon>
    </lineage>
</organism>
<keyword evidence="1 2" id="KW-0238">DNA-binding</keyword>
<dbReference type="RefSeq" id="WP_249334162.1">
    <property type="nucleotide sequence ID" value="NZ_JACRSY010000045.1"/>
</dbReference>
<dbReference type="SUPFAM" id="SSF46689">
    <property type="entry name" value="Homeodomain-like"/>
    <property type="match status" value="1"/>
</dbReference>
<dbReference type="EMBL" id="JACRSY010000045">
    <property type="protein sequence ID" value="MBC8581313.1"/>
    <property type="molecule type" value="Genomic_DNA"/>
</dbReference>
<accession>A0A926ENJ9</accession>
<evidence type="ECO:0000256" key="1">
    <source>
        <dbReference type="ARBA" id="ARBA00023125"/>
    </source>
</evidence>
<feature type="DNA-binding region" description="H-T-H motif" evidence="2">
    <location>
        <begin position="29"/>
        <end position="48"/>
    </location>
</feature>
<dbReference type="AlphaFoldDB" id="A0A926ENJ9"/>
<evidence type="ECO:0000313" key="4">
    <source>
        <dbReference type="EMBL" id="MBC8581313.1"/>
    </source>
</evidence>
<comment type="caution">
    <text evidence="4">The sequence shown here is derived from an EMBL/GenBank/DDBJ whole genome shotgun (WGS) entry which is preliminary data.</text>
</comment>
<evidence type="ECO:0000256" key="2">
    <source>
        <dbReference type="PROSITE-ProRule" id="PRU00335"/>
    </source>
</evidence>
<dbReference type="Proteomes" id="UP000655830">
    <property type="component" value="Unassembled WGS sequence"/>
</dbReference>
<gene>
    <name evidence="4" type="ORF">H8718_17590</name>
</gene>
<dbReference type="PROSITE" id="PS50977">
    <property type="entry name" value="HTH_TETR_2"/>
    <property type="match status" value="1"/>
</dbReference>
<keyword evidence="5" id="KW-1185">Reference proteome</keyword>
<protein>
    <submittedName>
        <fullName evidence="4">TetR/AcrR family transcriptional regulator</fullName>
    </submittedName>
</protein>
<proteinExistence type="predicted"/>
<dbReference type="InterPro" id="IPR001647">
    <property type="entry name" value="HTH_TetR"/>
</dbReference>
<evidence type="ECO:0000313" key="5">
    <source>
        <dbReference type="Proteomes" id="UP000655830"/>
    </source>
</evidence>
<dbReference type="Pfam" id="PF00440">
    <property type="entry name" value="TetR_N"/>
    <property type="match status" value="1"/>
</dbReference>
<dbReference type="Gene3D" id="1.10.357.10">
    <property type="entry name" value="Tetracycline Repressor, domain 2"/>
    <property type="match status" value="1"/>
</dbReference>
<dbReference type="GO" id="GO:0003677">
    <property type="term" value="F:DNA binding"/>
    <property type="evidence" value="ECO:0007669"/>
    <property type="project" value="UniProtKB-UniRule"/>
</dbReference>
<name>A0A926ENJ9_9FIRM</name>
<feature type="domain" description="HTH tetR-type" evidence="3">
    <location>
        <begin position="6"/>
        <end position="66"/>
    </location>
</feature>
<dbReference type="InterPro" id="IPR009057">
    <property type="entry name" value="Homeodomain-like_sf"/>
</dbReference>
<reference evidence="4" key="1">
    <citation type="submission" date="2020-08" db="EMBL/GenBank/DDBJ databases">
        <title>Genome public.</title>
        <authorList>
            <person name="Liu C."/>
            <person name="Sun Q."/>
        </authorList>
    </citation>
    <scope>NUCLEOTIDE SEQUENCE</scope>
    <source>
        <strain evidence="4">NSJ-12</strain>
    </source>
</reference>